<dbReference type="InterPro" id="IPR014922">
    <property type="entry name" value="YdhG-like"/>
</dbReference>
<organism evidence="2 3">
    <name type="scientific">Chitinophaga agri</name>
    <dbReference type="NCBI Taxonomy" id="2703787"/>
    <lineage>
        <taxon>Bacteria</taxon>
        <taxon>Pseudomonadati</taxon>
        <taxon>Bacteroidota</taxon>
        <taxon>Chitinophagia</taxon>
        <taxon>Chitinophagales</taxon>
        <taxon>Chitinophagaceae</taxon>
        <taxon>Chitinophaga</taxon>
    </lineage>
</organism>
<gene>
    <name evidence="2" type="ORF">GWR21_25205</name>
</gene>
<dbReference type="EMBL" id="CP048113">
    <property type="protein sequence ID" value="QHS62757.1"/>
    <property type="molecule type" value="Genomic_DNA"/>
</dbReference>
<dbReference type="RefSeq" id="WP_162334468.1">
    <property type="nucleotide sequence ID" value="NZ_CP048113.1"/>
</dbReference>
<protein>
    <recommendedName>
        <fullName evidence="1">YdhG-like domain-containing protein</fullName>
    </recommendedName>
</protein>
<dbReference type="AlphaFoldDB" id="A0A6B9ZLG2"/>
<evidence type="ECO:0000313" key="2">
    <source>
        <dbReference type="EMBL" id="QHS62757.1"/>
    </source>
</evidence>
<dbReference type="Gene3D" id="3.90.1150.200">
    <property type="match status" value="1"/>
</dbReference>
<dbReference type="Pfam" id="PF08818">
    <property type="entry name" value="DUF1801"/>
    <property type="match status" value="1"/>
</dbReference>
<proteinExistence type="predicted"/>
<accession>A0A6B9ZLG2</accession>
<dbReference type="KEGG" id="chih:GWR21_25205"/>
<reference evidence="2 3" key="1">
    <citation type="submission" date="2020-01" db="EMBL/GenBank/DDBJ databases">
        <title>Complete genome sequence of Chitinophaga sp. H33E-04 isolated from quinoa roots.</title>
        <authorList>
            <person name="Weon H.-Y."/>
            <person name="Lee S.A."/>
        </authorList>
    </citation>
    <scope>NUCLEOTIDE SEQUENCE [LARGE SCALE GENOMIC DNA]</scope>
    <source>
        <strain evidence="2 3">H33E-04</strain>
    </source>
</reference>
<evidence type="ECO:0000313" key="3">
    <source>
        <dbReference type="Proteomes" id="UP000476411"/>
    </source>
</evidence>
<feature type="domain" description="YdhG-like" evidence="1">
    <location>
        <begin position="20"/>
        <end position="111"/>
    </location>
</feature>
<evidence type="ECO:0000259" key="1">
    <source>
        <dbReference type="Pfam" id="PF08818"/>
    </source>
</evidence>
<dbReference type="SUPFAM" id="SSF159888">
    <property type="entry name" value="YdhG-like"/>
    <property type="match status" value="1"/>
</dbReference>
<sequence>MKTTAPDIDAYIADFPEDVQAILRQIRATIHQAAPDATEDIKYAIPTFVLNGNLVHFAAFKNHIGFYPTPTGIEEFEQELSVYKQGKGSVQFPLDQPMPLDLITRIVKYRVKQSRENKKKQ</sequence>
<keyword evidence="3" id="KW-1185">Reference proteome</keyword>
<name>A0A6B9ZLG2_9BACT</name>
<dbReference type="Proteomes" id="UP000476411">
    <property type="component" value="Chromosome"/>
</dbReference>